<organism evidence="3 4">
    <name type="scientific">Candidatus Moanibacter tarae</name>
    <dbReference type="NCBI Taxonomy" id="2200854"/>
    <lineage>
        <taxon>Bacteria</taxon>
        <taxon>Pseudomonadati</taxon>
        <taxon>Verrucomicrobiota</taxon>
        <taxon>Opitutia</taxon>
        <taxon>Puniceicoccales</taxon>
        <taxon>Puniceicoccales incertae sedis</taxon>
        <taxon>Candidatus Moanibacter</taxon>
    </lineage>
</organism>
<keyword evidence="2" id="KW-0812">Transmembrane</keyword>
<keyword evidence="2" id="KW-0472">Membrane</keyword>
<dbReference type="KEGG" id="mtar:DF168_01091"/>
<dbReference type="AlphaFoldDB" id="A0A2Z4AHV2"/>
<accession>A0A2Z4AHV2</accession>
<proteinExistence type="predicted"/>
<feature type="transmembrane region" description="Helical" evidence="2">
    <location>
        <begin position="6"/>
        <end position="25"/>
    </location>
</feature>
<evidence type="ECO:0000256" key="2">
    <source>
        <dbReference type="SAM" id="Phobius"/>
    </source>
</evidence>
<keyword evidence="2" id="KW-1133">Transmembrane helix</keyword>
<dbReference type="Proteomes" id="UP000247465">
    <property type="component" value="Chromosome"/>
</dbReference>
<evidence type="ECO:0000256" key="1">
    <source>
        <dbReference type="SAM" id="MobiDB-lite"/>
    </source>
</evidence>
<evidence type="ECO:0000313" key="3">
    <source>
        <dbReference type="EMBL" id="AWT59894.1"/>
    </source>
</evidence>
<dbReference type="EMBL" id="CP029803">
    <property type="protein sequence ID" value="AWT59894.1"/>
    <property type="molecule type" value="Genomic_DNA"/>
</dbReference>
<name>A0A2Z4AHV2_9BACT</name>
<protein>
    <submittedName>
        <fullName evidence="3">Uncharacterized protein</fullName>
    </submittedName>
</protein>
<gene>
    <name evidence="3" type="ORF">DF168_01091</name>
</gene>
<evidence type="ECO:0000313" key="4">
    <source>
        <dbReference type="Proteomes" id="UP000247465"/>
    </source>
</evidence>
<reference evidence="3 4" key="1">
    <citation type="submission" date="2018-06" db="EMBL/GenBank/DDBJ databases">
        <title>Draft Genome Sequence of a Novel Marine Bacterium Related to the Verrucomicrobia.</title>
        <authorList>
            <person name="Vosseberg J."/>
            <person name="Martijn J."/>
            <person name="Ettema T.J.G."/>
        </authorList>
    </citation>
    <scope>NUCLEOTIDE SEQUENCE [LARGE SCALE GENOMIC DNA]</scope>
    <source>
        <strain evidence="3">TARA_B100001123</strain>
    </source>
</reference>
<feature type="region of interest" description="Disordered" evidence="1">
    <location>
        <begin position="33"/>
        <end position="52"/>
    </location>
</feature>
<sequence length="52" mass="6066">MTAGGWIILIMSIGTVSILFFWCIFKVLSTPKETKHDCEFKKTREKGRKEYP</sequence>